<dbReference type="Proteomes" id="UP000268093">
    <property type="component" value="Unassembled WGS sequence"/>
</dbReference>
<reference evidence="1 2" key="1">
    <citation type="journal article" date="2018" name="New Phytol.">
        <title>Phylogenomics of Endogonaceae and evolution of mycorrhizas within Mucoromycota.</title>
        <authorList>
            <person name="Chang Y."/>
            <person name="Desiro A."/>
            <person name="Na H."/>
            <person name="Sandor L."/>
            <person name="Lipzen A."/>
            <person name="Clum A."/>
            <person name="Barry K."/>
            <person name="Grigoriev I.V."/>
            <person name="Martin F.M."/>
            <person name="Stajich J.E."/>
            <person name="Smith M.E."/>
            <person name="Bonito G."/>
            <person name="Spatafora J.W."/>
        </authorList>
    </citation>
    <scope>NUCLEOTIDE SEQUENCE [LARGE SCALE GENOMIC DNA]</scope>
    <source>
        <strain evidence="1 2">GMNB39</strain>
    </source>
</reference>
<name>A0A433CYH3_9FUNG</name>
<accession>A0A433CYH3</accession>
<evidence type="ECO:0000313" key="2">
    <source>
        <dbReference type="Proteomes" id="UP000268093"/>
    </source>
</evidence>
<keyword evidence="2" id="KW-1185">Reference proteome</keyword>
<dbReference type="EMBL" id="RBNI01010583">
    <property type="protein sequence ID" value="RUP43630.1"/>
    <property type="molecule type" value="Genomic_DNA"/>
</dbReference>
<comment type="caution">
    <text evidence="1">The sequence shown here is derived from an EMBL/GenBank/DDBJ whole genome shotgun (WGS) entry which is preliminary data.</text>
</comment>
<sequence length="175" mass="19907">MQSTFEAKEKWDSYFDEVPPKQWRYLDFYQTRSLRPEFSRSFAKESSVLSMHHQDLIAVTSRWTLVDAVGGSARGGELFAWELGLKFSVTPHKLYGRQAACCLSDGLRALVCEGEGELPRTTRDGKSRAAVLKDCNHRKKYDEVDLFWIAIEEEEAVRTKVGSCKSKDAASNTLF</sequence>
<protein>
    <submittedName>
        <fullName evidence="1">Uncharacterized protein</fullName>
    </submittedName>
</protein>
<dbReference type="OrthoDB" id="10668512at2759"/>
<dbReference type="AlphaFoldDB" id="A0A433CYH3"/>
<organism evidence="1 2">
    <name type="scientific">Jimgerdemannia flammicorona</name>
    <dbReference type="NCBI Taxonomy" id="994334"/>
    <lineage>
        <taxon>Eukaryota</taxon>
        <taxon>Fungi</taxon>
        <taxon>Fungi incertae sedis</taxon>
        <taxon>Mucoromycota</taxon>
        <taxon>Mucoromycotina</taxon>
        <taxon>Endogonomycetes</taxon>
        <taxon>Endogonales</taxon>
        <taxon>Endogonaceae</taxon>
        <taxon>Jimgerdemannia</taxon>
    </lineage>
</organism>
<evidence type="ECO:0000313" key="1">
    <source>
        <dbReference type="EMBL" id="RUP43630.1"/>
    </source>
</evidence>
<proteinExistence type="predicted"/>
<gene>
    <name evidence="1" type="ORF">BC936DRAFT_136924</name>
</gene>